<evidence type="ECO:0000313" key="1">
    <source>
        <dbReference type="EMBL" id="KAB0452185.1"/>
    </source>
</evidence>
<sequence length="73" mass="8482">MEAYFYSIVIISNAHPRIAEYGTIATPILRVETGRKRLRSAPIAYMRMSLRAKTALRAYIHHCVFSRQVSYYT</sequence>
<dbReference type="EMBL" id="VTCY01000004">
    <property type="protein sequence ID" value="KAB0452185.1"/>
    <property type="molecule type" value="Genomic_DNA"/>
</dbReference>
<comment type="caution">
    <text evidence="1">The sequence shown here is derived from an EMBL/GenBank/DDBJ whole genome shotgun (WGS) entry which is preliminary data.</text>
</comment>
<protein>
    <submittedName>
        <fullName evidence="1">Uncharacterized protein</fullName>
    </submittedName>
</protein>
<proteinExistence type="predicted"/>
<reference evidence="1" key="1">
    <citation type="submission" date="2019-08" db="EMBL/GenBank/DDBJ databases">
        <authorList>
            <person name="Amaro Estrada I."/>
            <person name="Quiroz Castaneda R.E."/>
            <person name="Martinez Ocampo F."/>
            <person name="Rodriguez Camarillo S.D."/>
        </authorList>
    </citation>
    <scope>NUCLEOTIDE SEQUENCE</scope>
    <source>
        <strain evidence="1">MEX-30-184-02</strain>
    </source>
</reference>
<dbReference type="AlphaFoldDB" id="A0A643CL72"/>
<gene>
    <name evidence="1" type="ORF">FY207_01870</name>
</gene>
<accession>A0A643CL72</accession>
<name>A0A643CL72_ANAMA</name>
<organism evidence="1">
    <name type="scientific">Anaplasma marginale</name>
    <dbReference type="NCBI Taxonomy" id="770"/>
    <lineage>
        <taxon>Bacteria</taxon>
        <taxon>Pseudomonadati</taxon>
        <taxon>Pseudomonadota</taxon>
        <taxon>Alphaproteobacteria</taxon>
        <taxon>Rickettsiales</taxon>
        <taxon>Anaplasmataceae</taxon>
        <taxon>Anaplasma</taxon>
    </lineage>
</organism>